<dbReference type="Pfam" id="PF00002">
    <property type="entry name" value="7tm_2"/>
    <property type="match status" value="1"/>
</dbReference>
<reference evidence="8" key="1">
    <citation type="journal article" date="2020" name="Stud. Mycol.">
        <title>101 Dothideomycetes genomes: a test case for predicting lifestyles and emergence of pathogens.</title>
        <authorList>
            <person name="Haridas S."/>
            <person name="Albert R."/>
            <person name="Binder M."/>
            <person name="Bloem J."/>
            <person name="Labutti K."/>
            <person name="Salamov A."/>
            <person name="Andreopoulos B."/>
            <person name="Baker S."/>
            <person name="Barry K."/>
            <person name="Bills G."/>
            <person name="Bluhm B."/>
            <person name="Cannon C."/>
            <person name="Castanera R."/>
            <person name="Culley D."/>
            <person name="Daum C."/>
            <person name="Ezra D."/>
            <person name="Gonzalez J."/>
            <person name="Henrissat B."/>
            <person name="Kuo A."/>
            <person name="Liang C."/>
            <person name="Lipzen A."/>
            <person name="Lutzoni F."/>
            <person name="Magnuson J."/>
            <person name="Mondo S."/>
            <person name="Nolan M."/>
            <person name="Ohm R."/>
            <person name="Pangilinan J."/>
            <person name="Park H.-J."/>
            <person name="Ramirez L."/>
            <person name="Alfaro M."/>
            <person name="Sun H."/>
            <person name="Tritt A."/>
            <person name="Yoshinaga Y."/>
            <person name="Zwiers L.-H."/>
            <person name="Turgeon B."/>
            <person name="Goodwin S."/>
            <person name="Spatafora J."/>
            <person name="Crous P."/>
            <person name="Grigoriev I."/>
        </authorList>
    </citation>
    <scope>NUCLEOTIDE SEQUENCE</scope>
    <source>
        <strain evidence="8">ATCC 74209</strain>
    </source>
</reference>
<dbReference type="InterPro" id="IPR017981">
    <property type="entry name" value="GPCR_2-like_7TM"/>
</dbReference>
<dbReference type="InterPro" id="IPR053247">
    <property type="entry name" value="GPCR_GPR1/git3-like"/>
</dbReference>
<dbReference type="InterPro" id="IPR000832">
    <property type="entry name" value="GPCR_2_secretin-like"/>
</dbReference>
<feature type="region of interest" description="Disordered" evidence="5">
    <location>
        <begin position="473"/>
        <end position="521"/>
    </location>
</feature>
<keyword evidence="2 6" id="KW-0812">Transmembrane</keyword>
<dbReference type="AlphaFoldDB" id="A0A9P4JDA9"/>
<name>A0A9P4JDA9_9PLEO</name>
<dbReference type="PANTHER" id="PTHR42058">
    <property type="entry name" value="G_PROTEIN_RECEP_F2_4 DOMAIN-CONTAINING PROTEIN"/>
    <property type="match status" value="1"/>
</dbReference>
<dbReference type="PROSITE" id="PS50261">
    <property type="entry name" value="G_PROTEIN_RECEP_F2_4"/>
    <property type="match status" value="1"/>
</dbReference>
<dbReference type="Proteomes" id="UP000799536">
    <property type="component" value="Unassembled WGS sequence"/>
</dbReference>
<feature type="domain" description="G-protein coupled receptors family 2 profile 2" evidence="7">
    <location>
        <begin position="62"/>
        <end position="388"/>
    </location>
</feature>
<dbReference type="EMBL" id="ML994260">
    <property type="protein sequence ID" value="KAF2197238.1"/>
    <property type="molecule type" value="Genomic_DNA"/>
</dbReference>
<dbReference type="GO" id="GO:0007166">
    <property type="term" value="P:cell surface receptor signaling pathway"/>
    <property type="evidence" value="ECO:0007669"/>
    <property type="project" value="InterPro"/>
</dbReference>
<evidence type="ECO:0000256" key="6">
    <source>
        <dbReference type="SAM" id="Phobius"/>
    </source>
</evidence>
<feature type="transmembrane region" description="Helical" evidence="6">
    <location>
        <begin position="295"/>
        <end position="318"/>
    </location>
</feature>
<evidence type="ECO:0000256" key="4">
    <source>
        <dbReference type="ARBA" id="ARBA00023136"/>
    </source>
</evidence>
<feature type="transmembrane region" description="Helical" evidence="6">
    <location>
        <begin position="180"/>
        <end position="204"/>
    </location>
</feature>
<keyword evidence="3 6" id="KW-1133">Transmembrane helix</keyword>
<sequence>MANHTFSSPLRGLCPAPFFDVSKFGSEGFTAGRFCASVPQIKRDLVCCLPCPVTDFLYPEDFMTWHRIAEGFSLAGLISLLFILISFIFLPAEKTRKHYLSVSLITGTGLLCLGFVVPFASRPDVCYDEITPNDMFSNLTCAFSGAFIVAGAITTGVWIFIRALSMHLQICWDVMPGKRFFYTAQGVGWGLVAIFFTVTMTFTGVSFRFGDVCHVNATDSMKDFWGPLLAVAGAATVVQLATFAYCIKVYIKNMWSDDKTETQSSAGLPSYTTSVQGRSARAVYRRVKKVVWLQWRGITIVVFILVDVIFFSVVFVYLNSVETAATEHLDKAMPYLFCLVSNAAHLDKCYELGQALFVNKSTVLAILMLISLAGIECFILLVRWSMFTAWWDLIRSTFSSRFRSKREFVSLDAKQDAADARNYELMKVASPSITSPPTAVTSPSADPFDPYRRSITGTPDYFGKEVQREYRSPTLSFSTPRAPSQTGSRMEWDPRSTHARGGLGLHPPVIYDEDEHTRNKF</sequence>
<feature type="transmembrane region" description="Helical" evidence="6">
    <location>
        <begin position="99"/>
        <end position="120"/>
    </location>
</feature>
<proteinExistence type="predicted"/>
<comment type="subcellular location">
    <subcellularLocation>
        <location evidence="1">Membrane</location>
        <topology evidence="1">Multi-pass membrane protein</topology>
    </subcellularLocation>
</comment>
<dbReference type="Gene3D" id="1.20.1070.10">
    <property type="entry name" value="Rhodopsin 7-helix transmembrane proteins"/>
    <property type="match status" value="1"/>
</dbReference>
<dbReference type="PANTHER" id="PTHR42058:SF1">
    <property type="entry name" value="G-PROTEIN COUPLED RECEPTORS FAMILY 2 PROFILE 2 DOMAIN-CONTAINING PROTEIN"/>
    <property type="match status" value="1"/>
</dbReference>
<evidence type="ECO:0000256" key="3">
    <source>
        <dbReference type="ARBA" id="ARBA00022989"/>
    </source>
</evidence>
<keyword evidence="4 6" id="KW-0472">Membrane</keyword>
<evidence type="ECO:0000256" key="2">
    <source>
        <dbReference type="ARBA" id="ARBA00022692"/>
    </source>
</evidence>
<accession>A0A9P4JDA9</accession>
<evidence type="ECO:0000256" key="5">
    <source>
        <dbReference type="SAM" id="MobiDB-lite"/>
    </source>
</evidence>
<dbReference type="GO" id="GO:0004930">
    <property type="term" value="F:G protein-coupled receptor activity"/>
    <property type="evidence" value="ECO:0007669"/>
    <property type="project" value="InterPro"/>
</dbReference>
<feature type="transmembrane region" description="Helical" evidence="6">
    <location>
        <begin position="224"/>
        <end position="247"/>
    </location>
</feature>
<protein>
    <recommendedName>
        <fullName evidence="7">G-protein coupled receptors family 2 profile 2 domain-containing protein</fullName>
    </recommendedName>
</protein>
<comment type="caution">
    <text evidence="8">The sequence shown here is derived from an EMBL/GenBank/DDBJ whole genome shotgun (WGS) entry which is preliminary data.</text>
</comment>
<evidence type="ECO:0000313" key="9">
    <source>
        <dbReference type="Proteomes" id="UP000799536"/>
    </source>
</evidence>
<feature type="transmembrane region" description="Helical" evidence="6">
    <location>
        <begin position="72"/>
        <end position="92"/>
    </location>
</feature>
<evidence type="ECO:0000256" key="1">
    <source>
        <dbReference type="ARBA" id="ARBA00004141"/>
    </source>
</evidence>
<feature type="compositionally biased region" description="Polar residues" evidence="5">
    <location>
        <begin position="473"/>
        <end position="488"/>
    </location>
</feature>
<evidence type="ECO:0000259" key="7">
    <source>
        <dbReference type="PROSITE" id="PS50261"/>
    </source>
</evidence>
<feature type="transmembrane region" description="Helical" evidence="6">
    <location>
        <begin position="362"/>
        <end position="382"/>
    </location>
</feature>
<dbReference type="OrthoDB" id="26203at2759"/>
<keyword evidence="9" id="KW-1185">Reference proteome</keyword>
<organism evidence="8 9">
    <name type="scientific">Delitschia confertaspora ATCC 74209</name>
    <dbReference type="NCBI Taxonomy" id="1513339"/>
    <lineage>
        <taxon>Eukaryota</taxon>
        <taxon>Fungi</taxon>
        <taxon>Dikarya</taxon>
        <taxon>Ascomycota</taxon>
        <taxon>Pezizomycotina</taxon>
        <taxon>Dothideomycetes</taxon>
        <taxon>Pleosporomycetidae</taxon>
        <taxon>Pleosporales</taxon>
        <taxon>Delitschiaceae</taxon>
        <taxon>Delitschia</taxon>
    </lineage>
</organism>
<dbReference type="GO" id="GO:0016020">
    <property type="term" value="C:membrane"/>
    <property type="evidence" value="ECO:0007669"/>
    <property type="project" value="UniProtKB-SubCell"/>
</dbReference>
<gene>
    <name evidence="8" type="ORF">GQ43DRAFT_216772</name>
</gene>
<evidence type="ECO:0000313" key="8">
    <source>
        <dbReference type="EMBL" id="KAF2197238.1"/>
    </source>
</evidence>
<feature type="transmembrane region" description="Helical" evidence="6">
    <location>
        <begin position="135"/>
        <end position="160"/>
    </location>
</feature>